<evidence type="ECO:0008006" key="4">
    <source>
        <dbReference type="Google" id="ProtNLM"/>
    </source>
</evidence>
<reference evidence="2 3" key="1">
    <citation type="submission" date="2016-10" db="EMBL/GenBank/DDBJ databases">
        <title>Genome sequence of Planktotalea frisia SH6-1.</title>
        <authorList>
            <person name="Poehlein A."/>
            <person name="Bakenhus I."/>
            <person name="Voget S."/>
            <person name="Brinkhoff T."/>
            <person name="Simon M."/>
        </authorList>
    </citation>
    <scope>NUCLEOTIDE SEQUENCE [LARGE SCALE GENOMIC DNA]</scope>
    <source>
        <strain evidence="2 3">SH6-1</strain>
    </source>
</reference>
<dbReference type="RefSeq" id="WP_072630767.1">
    <property type="nucleotide sequence ID" value="NZ_MLCB01000139.1"/>
</dbReference>
<organism evidence="2 3">
    <name type="scientific">Planktotalea frisia</name>
    <dbReference type="NCBI Taxonomy" id="696762"/>
    <lineage>
        <taxon>Bacteria</taxon>
        <taxon>Pseudomonadati</taxon>
        <taxon>Pseudomonadota</taxon>
        <taxon>Alphaproteobacteria</taxon>
        <taxon>Rhodobacterales</taxon>
        <taxon>Paracoccaceae</taxon>
        <taxon>Planktotalea</taxon>
    </lineage>
</organism>
<feature type="transmembrane region" description="Helical" evidence="1">
    <location>
        <begin position="111"/>
        <end position="130"/>
    </location>
</feature>
<comment type="caution">
    <text evidence="2">The sequence shown here is derived from an EMBL/GenBank/DDBJ whole genome shotgun (WGS) entry which is preliminary data.</text>
</comment>
<feature type="transmembrane region" description="Helical" evidence="1">
    <location>
        <begin position="204"/>
        <end position="223"/>
    </location>
</feature>
<keyword evidence="1" id="KW-1133">Transmembrane helix</keyword>
<dbReference type="Proteomes" id="UP000184514">
    <property type="component" value="Unassembled WGS sequence"/>
</dbReference>
<dbReference type="EMBL" id="MLCB01000139">
    <property type="protein sequence ID" value="OJI93583.1"/>
    <property type="molecule type" value="Genomic_DNA"/>
</dbReference>
<accession>A0A1L9NWM4</accession>
<feature type="transmembrane region" description="Helical" evidence="1">
    <location>
        <begin position="235"/>
        <end position="257"/>
    </location>
</feature>
<gene>
    <name evidence="2" type="ORF">PFRI_22120</name>
</gene>
<dbReference type="STRING" id="696762.PFRI_22120"/>
<evidence type="ECO:0000313" key="2">
    <source>
        <dbReference type="EMBL" id="OJI93583.1"/>
    </source>
</evidence>
<proteinExistence type="predicted"/>
<dbReference type="OrthoDB" id="9770600at2"/>
<feature type="transmembrane region" description="Helical" evidence="1">
    <location>
        <begin position="263"/>
        <end position="283"/>
    </location>
</feature>
<feature type="transmembrane region" description="Helical" evidence="1">
    <location>
        <begin position="84"/>
        <end position="104"/>
    </location>
</feature>
<name>A0A1L9NWM4_9RHOB</name>
<dbReference type="AlphaFoldDB" id="A0A1L9NWM4"/>
<protein>
    <recommendedName>
        <fullName evidence="4">DUF2157 domain-containing protein</fullName>
    </recommendedName>
</protein>
<feature type="transmembrane region" description="Helical" evidence="1">
    <location>
        <begin position="55"/>
        <end position="78"/>
    </location>
</feature>
<feature type="transmembrane region" description="Helical" evidence="1">
    <location>
        <begin position="136"/>
        <end position="159"/>
    </location>
</feature>
<keyword evidence="1" id="KW-0472">Membrane</keyword>
<evidence type="ECO:0000256" key="1">
    <source>
        <dbReference type="SAM" id="Phobius"/>
    </source>
</evidence>
<feature type="transmembrane region" description="Helical" evidence="1">
    <location>
        <begin position="166"/>
        <end position="184"/>
    </location>
</feature>
<keyword evidence="3" id="KW-1185">Reference proteome</keyword>
<feature type="transmembrane region" description="Helical" evidence="1">
    <location>
        <begin position="295"/>
        <end position="322"/>
    </location>
</feature>
<sequence length="356" mass="38168">MSLDKDDIRAAVASNILTEPQAASLMALADRRRGTRENMDGLDEPFELFRGFNEVFIVIGLVILYSGWMGLTGISLLLSDNENGSTLVYGVISVIVTYVLTRYFTVKRRMVAPSIMLVVLMMLSGLQIGASLANLMGFSGASMLACAVTLSTLLLAAYYFMFRIPVTVFFIALGVFVATGALVVQGGVNTPSPSDFFMLTNNGPYAYITIILGLIGLAIALRFDMSDPHRVTRRASSGFWLHVIAAPAIVNTVALTLLEGGGIASQIILLGFLAMMAVFAMIIDRRSFLVAGIGYIVALAITILDGNAAIVILILGLGLVFLGAKWEGLRARIMDALPGFPGKEELPPWGLTETSL</sequence>
<evidence type="ECO:0000313" key="3">
    <source>
        <dbReference type="Proteomes" id="UP000184514"/>
    </source>
</evidence>
<keyword evidence="1" id="KW-0812">Transmembrane</keyword>